<accession>A0A101KSR7</accession>
<dbReference type="EMBL" id="LPWA01000107">
    <property type="protein sequence ID" value="KUM26337.1"/>
    <property type="molecule type" value="Genomic_DNA"/>
</dbReference>
<sequence length="61" mass="6731">MDAVARKIWDVETVEAEVVKHCRSMSGAGVWADDSQVVRTVAEKHYGEVDRTIVRVKAASS</sequence>
<dbReference type="Gene3D" id="3.30.1330.70">
    <property type="entry name" value="Holliday junction resolvase RusA"/>
    <property type="match status" value="1"/>
</dbReference>
<evidence type="ECO:0000313" key="2">
    <source>
        <dbReference type="Proteomes" id="UP000053176"/>
    </source>
</evidence>
<evidence type="ECO:0000313" key="1">
    <source>
        <dbReference type="EMBL" id="KUM26337.1"/>
    </source>
</evidence>
<protein>
    <submittedName>
        <fullName evidence="1">Uncharacterized protein</fullName>
    </submittedName>
</protein>
<dbReference type="GO" id="GO:0006281">
    <property type="term" value="P:DNA repair"/>
    <property type="evidence" value="ECO:0007669"/>
    <property type="project" value="InterPro"/>
</dbReference>
<dbReference type="GO" id="GO:0006310">
    <property type="term" value="P:DNA recombination"/>
    <property type="evidence" value="ECO:0007669"/>
    <property type="project" value="InterPro"/>
</dbReference>
<dbReference type="Pfam" id="PF05866">
    <property type="entry name" value="RusA"/>
    <property type="match status" value="1"/>
</dbReference>
<dbReference type="GO" id="GO:0000287">
    <property type="term" value="F:magnesium ion binding"/>
    <property type="evidence" value="ECO:0007669"/>
    <property type="project" value="InterPro"/>
</dbReference>
<name>A0A101KSR7_RHILI</name>
<dbReference type="InterPro" id="IPR036614">
    <property type="entry name" value="RusA-like_sf"/>
</dbReference>
<gene>
    <name evidence="1" type="ORF">AU467_22640</name>
</gene>
<dbReference type="Proteomes" id="UP000053176">
    <property type="component" value="Unassembled WGS sequence"/>
</dbReference>
<comment type="caution">
    <text evidence="1">The sequence shown here is derived from an EMBL/GenBank/DDBJ whole genome shotgun (WGS) entry which is preliminary data.</text>
</comment>
<dbReference type="SUPFAM" id="SSF103084">
    <property type="entry name" value="Holliday junction resolvase RusA"/>
    <property type="match status" value="1"/>
</dbReference>
<dbReference type="InterPro" id="IPR008822">
    <property type="entry name" value="Endonuclease_RusA-like"/>
</dbReference>
<proteinExistence type="predicted"/>
<reference evidence="1 2" key="1">
    <citation type="submission" date="2015-12" db="EMBL/GenBank/DDBJ databases">
        <title>Draft genome sequence of Mesorhizobium sp. UFLA 01-765, a multitolerant efficient symbiont and plant-growth promoting strain isolated from Zn-mining soil using Leucaena leucocephala as a trap plant.</title>
        <authorList>
            <person name="Rangel W.M."/>
            <person name="Thijs S."/>
            <person name="Longatti S.M."/>
            <person name="Moreira F.M."/>
            <person name="Weyens N."/>
            <person name="Vangronsveld J."/>
            <person name="Van Hamme J.D."/>
            <person name="Bottos E.M."/>
            <person name="Rineau F."/>
        </authorList>
    </citation>
    <scope>NUCLEOTIDE SEQUENCE [LARGE SCALE GENOMIC DNA]</scope>
    <source>
        <strain evidence="1 2">UFLA 01-765</strain>
    </source>
</reference>
<dbReference type="AlphaFoldDB" id="A0A101KSR7"/>
<organism evidence="1 2">
    <name type="scientific">Rhizobium loti</name>
    <name type="common">Mesorhizobium loti</name>
    <dbReference type="NCBI Taxonomy" id="381"/>
    <lineage>
        <taxon>Bacteria</taxon>
        <taxon>Pseudomonadati</taxon>
        <taxon>Pseudomonadota</taxon>
        <taxon>Alphaproteobacteria</taxon>
        <taxon>Hyphomicrobiales</taxon>
        <taxon>Phyllobacteriaceae</taxon>
        <taxon>Mesorhizobium</taxon>
    </lineage>
</organism>